<comment type="caution">
    <text evidence="2">The sequence shown here is derived from an EMBL/GenBank/DDBJ whole genome shotgun (WGS) entry which is preliminary data.</text>
</comment>
<dbReference type="InterPro" id="IPR052954">
    <property type="entry name" value="GPCR-Ligand_Int"/>
</dbReference>
<feature type="transmembrane region" description="Helical" evidence="1">
    <location>
        <begin position="74"/>
        <end position="93"/>
    </location>
</feature>
<evidence type="ECO:0000313" key="2">
    <source>
        <dbReference type="EMBL" id="GFS16251.1"/>
    </source>
</evidence>
<dbReference type="SUPFAM" id="SSF81321">
    <property type="entry name" value="Family A G protein-coupled receptor-like"/>
    <property type="match status" value="1"/>
</dbReference>
<protein>
    <submittedName>
        <fullName evidence="2">Peptide receptor GPCR</fullName>
    </submittedName>
</protein>
<dbReference type="Proteomes" id="UP000762676">
    <property type="component" value="Unassembled WGS sequence"/>
</dbReference>
<sequence length="247" mass="27570">MEQKATNHSANAENQLVSEAIGLGLENLEKIMPILVTFFFWVASLIGIFGVIANILNLLVYARLGFSETIHMSYAALAVSDLCCILSVIWSVFGVTPELQAILAGYRFRVDQTQLSNITGGWPHMAFSRTTAFLTSWISLERCLCVILPTRVKVIITRKVTRIVLTAIFIIGCCPVVLAYVELKFERTLDPASNITTLNMYYDFEGNENNFNGLAILLLQMQIQLRTIKHPPTATVYNNIGKLSFSQ</sequence>
<dbReference type="PANTHER" id="PTHR46641:SF2">
    <property type="entry name" value="FMRFAMIDE RECEPTOR"/>
    <property type="match status" value="1"/>
</dbReference>
<feature type="transmembrane region" description="Helical" evidence="1">
    <location>
        <begin position="160"/>
        <end position="181"/>
    </location>
</feature>
<evidence type="ECO:0000256" key="1">
    <source>
        <dbReference type="SAM" id="Phobius"/>
    </source>
</evidence>
<dbReference type="AlphaFoldDB" id="A0AAV4J6Q6"/>
<accession>A0AAV4J6Q6</accession>
<keyword evidence="1" id="KW-0812">Transmembrane</keyword>
<gene>
    <name evidence="2" type="ORF">ElyMa_003209600</name>
</gene>
<keyword evidence="1" id="KW-0472">Membrane</keyword>
<reference evidence="2 3" key="1">
    <citation type="journal article" date="2021" name="Elife">
        <title>Chloroplast acquisition without the gene transfer in kleptoplastic sea slugs, Plakobranchus ocellatus.</title>
        <authorList>
            <person name="Maeda T."/>
            <person name="Takahashi S."/>
            <person name="Yoshida T."/>
            <person name="Shimamura S."/>
            <person name="Takaki Y."/>
            <person name="Nagai Y."/>
            <person name="Toyoda A."/>
            <person name="Suzuki Y."/>
            <person name="Arimoto A."/>
            <person name="Ishii H."/>
            <person name="Satoh N."/>
            <person name="Nishiyama T."/>
            <person name="Hasebe M."/>
            <person name="Maruyama T."/>
            <person name="Minagawa J."/>
            <person name="Obokata J."/>
            <person name="Shigenobu S."/>
        </authorList>
    </citation>
    <scope>NUCLEOTIDE SEQUENCE [LARGE SCALE GENOMIC DNA]</scope>
</reference>
<keyword evidence="2" id="KW-0675">Receptor</keyword>
<feature type="transmembrane region" description="Helical" evidence="1">
    <location>
        <begin position="38"/>
        <end position="62"/>
    </location>
</feature>
<dbReference type="EMBL" id="BMAT01006602">
    <property type="protein sequence ID" value="GFS16251.1"/>
    <property type="molecule type" value="Genomic_DNA"/>
</dbReference>
<dbReference type="Gene3D" id="1.20.1070.10">
    <property type="entry name" value="Rhodopsin 7-helix transmembrane proteins"/>
    <property type="match status" value="1"/>
</dbReference>
<dbReference type="PANTHER" id="PTHR46641">
    <property type="entry name" value="FMRFAMIDE RECEPTOR-RELATED"/>
    <property type="match status" value="1"/>
</dbReference>
<name>A0AAV4J6Q6_9GAST</name>
<keyword evidence="3" id="KW-1185">Reference proteome</keyword>
<organism evidence="2 3">
    <name type="scientific">Elysia marginata</name>
    <dbReference type="NCBI Taxonomy" id="1093978"/>
    <lineage>
        <taxon>Eukaryota</taxon>
        <taxon>Metazoa</taxon>
        <taxon>Spiralia</taxon>
        <taxon>Lophotrochozoa</taxon>
        <taxon>Mollusca</taxon>
        <taxon>Gastropoda</taxon>
        <taxon>Heterobranchia</taxon>
        <taxon>Euthyneura</taxon>
        <taxon>Panpulmonata</taxon>
        <taxon>Sacoglossa</taxon>
        <taxon>Placobranchoidea</taxon>
        <taxon>Plakobranchidae</taxon>
        <taxon>Elysia</taxon>
    </lineage>
</organism>
<proteinExistence type="predicted"/>
<keyword evidence="1" id="KW-1133">Transmembrane helix</keyword>
<evidence type="ECO:0000313" key="3">
    <source>
        <dbReference type="Proteomes" id="UP000762676"/>
    </source>
</evidence>